<dbReference type="KEGG" id="euz:DVS28_b0234"/>
<dbReference type="RefSeq" id="WP_114594599.1">
    <property type="nucleotide sequence ID" value="NZ_CP031166.1"/>
</dbReference>
<keyword evidence="2" id="KW-1185">Reference proteome</keyword>
<dbReference type="EMBL" id="CP031166">
    <property type="protein sequence ID" value="AXV10004.1"/>
    <property type="molecule type" value="Genomic_DNA"/>
</dbReference>
<protein>
    <submittedName>
        <fullName evidence="1">Uncharacterized protein</fullName>
    </submittedName>
</protein>
<dbReference type="Proteomes" id="UP000264006">
    <property type="component" value="Plasmid pEDY32-46I"/>
</dbReference>
<geneLocation type="plasmid" evidence="2">
    <name>pedy32-46i</name>
</geneLocation>
<evidence type="ECO:0000313" key="2">
    <source>
        <dbReference type="Proteomes" id="UP000264006"/>
    </source>
</evidence>
<sequence>MKIKDIRTDGVYAVKVPDHTRKADDGGIDDFVEIRAMVIGRIRDDGRTTDRWDVITADGAMTVRTSQFIDTWETYMADVAADAAREAVINAFEDAGWISPDTADPTGAFHRMAIFADNDATARTSNGRIVIEVTPDMAQVIAEGIRRAATDMDSPTV</sequence>
<accession>A0A346Y6A7</accession>
<dbReference type="AlphaFoldDB" id="A0A346Y6A7"/>
<name>A0A346Y6A7_9ACTN</name>
<organism evidence="1 2">
    <name type="scientific">Euzebya pacifica</name>
    <dbReference type="NCBI Taxonomy" id="1608957"/>
    <lineage>
        <taxon>Bacteria</taxon>
        <taxon>Bacillati</taxon>
        <taxon>Actinomycetota</taxon>
        <taxon>Nitriliruptoria</taxon>
        <taxon>Euzebyales</taxon>
    </lineage>
</organism>
<evidence type="ECO:0000313" key="1">
    <source>
        <dbReference type="EMBL" id="AXV10004.1"/>
    </source>
</evidence>
<proteinExistence type="predicted"/>
<keyword evidence="1" id="KW-0614">Plasmid</keyword>
<gene>
    <name evidence="1" type="ORF">DVS28_b0234</name>
</gene>
<reference evidence="1 2" key="1">
    <citation type="submission" date="2018-09" db="EMBL/GenBank/DDBJ databases">
        <title>Complete genome sequence of Euzebya sp. DY32-46 isolated from seawater of Pacific Ocean.</title>
        <authorList>
            <person name="Xu L."/>
            <person name="Wu Y.-H."/>
            <person name="Xu X.-W."/>
        </authorList>
    </citation>
    <scope>NUCLEOTIDE SEQUENCE [LARGE SCALE GENOMIC DNA]</scope>
    <source>
        <strain evidence="1 2">DY32-46</strain>
        <plasmid evidence="2">pedy32-46i</plasmid>
    </source>
</reference>